<evidence type="ECO:0000256" key="2">
    <source>
        <dbReference type="ARBA" id="ARBA00022692"/>
    </source>
</evidence>
<comment type="caution">
    <text evidence="13">The sequence shown here is derived from an EMBL/GenBank/DDBJ whole genome shotgun (WGS) entry which is preliminary data.</text>
</comment>
<evidence type="ECO:0000256" key="7">
    <source>
        <dbReference type="ARBA" id="ARBA00023128"/>
    </source>
</evidence>
<dbReference type="InterPro" id="IPR011990">
    <property type="entry name" value="TPR-like_helical_dom_sf"/>
</dbReference>
<dbReference type="AlphaFoldDB" id="A0A507EDV8"/>
<keyword evidence="6 12" id="KW-1133">Transmembrane helix</keyword>
<dbReference type="GO" id="GO:0008320">
    <property type="term" value="F:protein transmembrane transporter activity"/>
    <property type="evidence" value="ECO:0007669"/>
    <property type="project" value="TreeGrafter"/>
</dbReference>
<feature type="region of interest" description="Disordered" evidence="11">
    <location>
        <begin position="37"/>
        <end position="82"/>
    </location>
</feature>
<dbReference type="Pfam" id="PF13432">
    <property type="entry name" value="TPR_16"/>
    <property type="match status" value="2"/>
</dbReference>
<dbReference type="GO" id="GO:0030150">
    <property type="term" value="P:protein import into mitochondrial matrix"/>
    <property type="evidence" value="ECO:0007669"/>
    <property type="project" value="TreeGrafter"/>
</dbReference>
<dbReference type="SUPFAM" id="SSF48452">
    <property type="entry name" value="TPR-like"/>
    <property type="match status" value="1"/>
</dbReference>
<dbReference type="EMBL" id="QEAQ01000008">
    <property type="protein sequence ID" value="TPX61330.1"/>
    <property type="molecule type" value="Genomic_DNA"/>
</dbReference>
<evidence type="ECO:0000256" key="11">
    <source>
        <dbReference type="SAM" id="MobiDB-lite"/>
    </source>
</evidence>
<evidence type="ECO:0000256" key="12">
    <source>
        <dbReference type="SAM" id="Phobius"/>
    </source>
</evidence>
<evidence type="ECO:0000256" key="8">
    <source>
        <dbReference type="ARBA" id="ARBA00023136"/>
    </source>
</evidence>
<name>A0A507EDV8_9FUNG</name>
<comment type="subcellular location">
    <subcellularLocation>
        <location evidence="1">Mitochondrion outer membrane</location>
        <topology evidence="1">Single-pass membrane protein</topology>
    </subcellularLocation>
</comment>
<feature type="repeat" description="TPR" evidence="10">
    <location>
        <begin position="118"/>
        <end position="151"/>
    </location>
</feature>
<organism evidence="13 14">
    <name type="scientific">Powellomyces hirtus</name>
    <dbReference type="NCBI Taxonomy" id="109895"/>
    <lineage>
        <taxon>Eukaryota</taxon>
        <taxon>Fungi</taxon>
        <taxon>Fungi incertae sedis</taxon>
        <taxon>Chytridiomycota</taxon>
        <taxon>Chytridiomycota incertae sedis</taxon>
        <taxon>Chytridiomycetes</taxon>
        <taxon>Spizellomycetales</taxon>
        <taxon>Powellomycetaceae</taxon>
        <taxon>Powellomyces</taxon>
    </lineage>
</organism>
<evidence type="ECO:0000256" key="5">
    <source>
        <dbReference type="ARBA" id="ARBA00022803"/>
    </source>
</evidence>
<accession>A0A507EDV8</accession>
<evidence type="ECO:0000256" key="6">
    <source>
        <dbReference type="ARBA" id="ARBA00022989"/>
    </source>
</evidence>
<dbReference type="GO" id="GO:0045039">
    <property type="term" value="P:protein insertion into mitochondrial inner membrane"/>
    <property type="evidence" value="ECO:0007669"/>
    <property type="project" value="TreeGrafter"/>
</dbReference>
<evidence type="ECO:0000256" key="1">
    <source>
        <dbReference type="ARBA" id="ARBA00004572"/>
    </source>
</evidence>
<keyword evidence="4" id="KW-1000">Mitochondrion outer membrane</keyword>
<dbReference type="SMART" id="SM00028">
    <property type="entry name" value="TPR"/>
    <property type="match status" value="9"/>
</dbReference>
<dbReference type="PROSITE" id="PS50005">
    <property type="entry name" value="TPR"/>
    <property type="match status" value="4"/>
</dbReference>
<keyword evidence="8 12" id="KW-0472">Membrane</keyword>
<dbReference type="Proteomes" id="UP000318582">
    <property type="component" value="Unassembled WGS sequence"/>
</dbReference>
<keyword evidence="7" id="KW-0496">Mitochondrion</keyword>
<evidence type="ECO:0000313" key="13">
    <source>
        <dbReference type="EMBL" id="TPX61330.1"/>
    </source>
</evidence>
<keyword evidence="3" id="KW-0677">Repeat</keyword>
<feature type="repeat" description="TPR" evidence="10">
    <location>
        <begin position="387"/>
        <end position="420"/>
    </location>
</feature>
<evidence type="ECO:0000313" key="14">
    <source>
        <dbReference type="Proteomes" id="UP000318582"/>
    </source>
</evidence>
<keyword evidence="5 10" id="KW-0802">TPR repeat</keyword>
<reference evidence="13 14" key="1">
    <citation type="journal article" date="2019" name="Sci. Rep.">
        <title>Comparative genomics of chytrid fungi reveal insights into the obligate biotrophic and pathogenic lifestyle of Synchytrium endobioticum.</title>
        <authorList>
            <person name="van de Vossenberg B.T.L.H."/>
            <person name="Warris S."/>
            <person name="Nguyen H.D.T."/>
            <person name="van Gent-Pelzer M.P.E."/>
            <person name="Joly D.L."/>
            <person name="van de Geest H.C."/>
            <person name="Bonants P.J.M."/>
            <person name="Smith D.S."/>
            <person name="Levesque C.A."/>
            <person name="van der Lee T.A.J."/>
        </authorList>
    </citation>
    <scope>NUCLEOTIDE SEQUENCE [LARGE SCALE GENOMIC DNA]</scope>
    <source>
        <strain evidence="13 14">CBS 809.83</strain>
    </source>
</reference>
<dbReference type="PANTHER" id="PTHR46208">
    <property type="entry name" value="MITOCHONDRIAL IMPORT RECEPTOR SUBUNIT TOM70"/>
    <property type="match status" value="1"/>
</dbReference>
<dbReference type="Pfam" id="PF13414">
    <property type="entry name" value="TPR_11"/>
    <property type="match status" value="1"/>
</dbReference>
<proteinExistence type="inferred from homology"/>
<comment type="similarity">
    <text evidence="9">Belongs to the Tom70 family.</text>
</comment>
<keyword evidence="14" id="KW-1185">Reference proteome</keyword>
<protein>
    <submittedName>
        <fullName evidence="13">Uncharacterized protein</fullName>
    </submittedName>
</protein>
<sequence length="591" mass="65023">MSAEAAKRLNPPPWKTIVAITIAGVVVGAGAWYLLSQRPSEKKAPKKPTAGGATKRKSKTKAAKPTELRDSQAPSLDDVEPIAVNDAPVGVNGETPYPANLFPDNVEALGADERAELAKGAKALGNKFFAEKKYNEAVDLYTQAILLKPDAIFYSNRAACYANMSNYDKAIEDCTESLKMDPHYVKALNRRGQAYERKGQLTDALNDYTVMCVLEEFNNETVLAATDRVLKTLAQAKAAELIKTKHPRLPSDTFVAAFMDSFRLTSKGAHAVVAAKAEKEGDKLVQEAFQAIIERKWSDAQTAAAASLDSGELSSYFEPLAFNLRATFAFLRGEVEFAFADLEKSLESDPKNVNTIIKRASIFMERAEVEQAITEYNRAIEINPTDPDVYYHRGQIRVLTGDNTGAVEDYQKSISLDDNFVYAHIQLGVAQYKLGDVAGAVNTFTEATRKFKNSGEVYNYHGEILLDTQQFDEAVKNFDKAISMMPQSPLPYINKSILYLQWRQDAATAEAECRKAIKVDPLCDIAFAQLAQLLLHQGKFEESLQAYDAASTLARTEPELANAIALREAAAAQLYVAQHYPAVIAKLRGGM</sequence>
<feature type="repeat" description="TPR" evidence="10">
    <location>
        <begin position="455"/>
        <end position="488"/>
    </location>
</feature>
<dbReference type="Gene3D" id="1.25.40.10">
    <property type="entry name" value="Tetratricopeptide repeat domain"/>
    <property type="match status" value="2"/>
</dbReference>
<dbReference type="Pfam" id="PF00515">
    <property type="entry name" value="TPR_1"/>
    <property type="match status" value="1"/>
</dbReference>
<evidence type="ECO:0000256" key="3">
    <source>
        <dbReference type="ARBA" id="ARBA00022737"/>
    </source>
</evidence>
<dbReference type="STRING" id="109895.A0A507EDV8"/>
<evidence type="ECO:0000256" key="10">
    <source>
        <dbReference type="PROSITE-ProRule" id="PRU00339"/>
    </source>
</evidence>
<dbReference type="PANTHER" id="PTHR46208:SF1">
    <property type="entry name" value="MITOCHONDRIAL IMPORT RECEPTOR SUBUNIT TOM70"/>
    <property type="match status" value="1"/>
</dbReference>
<feature type="transmembrane region" description="Helical" evidence="12">
    <location>
        <begin position="16"/>
        <end position="35"/>
    </location>
</feature>
<evidence type="ECO:0000256" key="4">
    <source>
        <dbReference type="ARBA" id="ARBA00022787"/>
    </source>
</evidence>
<dbReference type="GO" id="GO:0005741">
    <property type="term" value="C:mitochondrial outer membrane"/>
    <property type="evidence" value="ECO:0007669"/>
    <property type="project" value="UniProtKB-SubCell"/>
</dbReference>
<dbReference type="GO" id="GO:0030943">
    <property type="term" value="F:mitochondrion targeting sequence binding"/>
    <property type="evidence" value="ECO:0007669"/>
    <property type="project" value="TreeGrafter"/>
</dbReference>
<dbReference type="InterPro" id="IPR019734">
    <property type="entry name" value="TPR_rpt"/>
</dbReference>
<feature type="repeat" description="TPR" evidence="10">
    <location>
        <begin position="353"/>
        <end position="386"/>
    </location>
</feature>
<evidence type="ECO:0000256" key="9">
    <source>
        <dbReference type="ARBA" id="ARBA00038030"/>
    </source>
</evidence>
<keyword evidence="2 12" id="KW-0812">Transmembrane</keyword>
<gene>
    <name evidence="13" type="ORF">PhCBS80983_g01215</name>
</gene>